<keyword evidence="5" id="KW-1133">Transmembrane helix</keyword>
<evidence type="ECO:0000256" key="3">
    <source>
        <dbReference type="ARBA" id="ARBA00023157"/>
    </source>
</evidence>
<feature type="region of interest" description="Disordered" evidence="4">
    <location>
        <begin position="1"/>
        <end position="38"/>
    </location>
</feature>
<evidence type="ECO:0000256" key="4">
    <source>
        <dbReference type="SAM" id="MobiDB-lite"/>
    </source>
</evidence>
<keyword evidence="5" id="KW-0812">Transmembrane</keyword>
<accession>A0AAD1UN34</accession>
<evidence type="ECO:0000256" key="1">
    <source>
        <dbReference type="ARBA" id="ARBA00022729"/>
    </source>
</evidence>
<reference evidence="6" key="1">
    <citation type="submission" date="2023-07" db="EMBL/GenBank/DDBJ databases">
        <authorList>
            <consortium name="AG Swart"/>
            <person name="Singh M."/>
            <person name="Singh A."/>
            <person name="Seah K."/>
            <person name="Emmerich C."/>
        </authorList>
    </citation>
    <scope>NUCLEOTIDE SEQUENCE</scope>
    <source>
        <strain evidence="6">DP1</strain>
    </source>
</reference>
<feature type="transmembrane region" description="Helical" evidence="5">
    <location>
        <begin position="377"/>
        <end position="397"/>
    </location>
</feature>
<feature type="transmembrane region" description="Helical" evidence="5">
    <location>
        <begin position="418"/>
        <end position="437"/>
    </location>
</feature>
<keyword evidence="2" id="KW-0677">Repeat</keyword>
<dbReference type="NCBIfam" id="TIGR02232">
    <property type="entry name" value="myxo_disulf_rpt"/>
    <property type="match status" value="1"/>
</dbReference>
<feature type="transmembrane region" description="Helical" evidence="5">
    <location>
        <begin position="457"/>
        <end position="482"/>
    </location>
</feature>
<protein>
    <submittedName>
        <fullName evidence="6">Uncharacterized protein</fullName>
    </submittedName>
</protein>
<sequence>MQDFIHKKKGNETLGNETKSKDEDKHPPKSDLYDHKKKAQIEKNRTSYEKIPIVDCVDYFLERSKTNRDDSPPLNPQEISSLLIDFSELFLIFEELNKEEISKFLNCSDYLIQHLLNKTSIFKNQGPLSSLRNPSSSTASSSIPLPMHLEASLTQSISNADQNPPSEIPTPSSKEQSIQRRCLREERVDKVLVEEHERRNRYLQERNHCGDGIRQEEEACDDSNQMDGDGCSSDCKKIEANWKCIPDLSNFGDVCHLDYQNLTTSPRIQWIARLTLAFIIISIFIELVQIFIEKSPLKLYSSTVNQVQLILILLTLPFELPLSIMTYLKTLSPFLLSSNGIFLLPNSIKQLFHYQQHNNGMYVAGFHSGSSFVNLNLVLTVLLLLCIALMMVSSRYVRSKLNEYPNKLQVIIIRTFEFLIYEFIPAIISTIFMALCQSCFSEISRLNQLINTSACSLVFAILCCLLIIVIVGVSLTNSILFVNGIRSFCCQNLLCYLRTSNMAAYHPFLYLLRRALLGLLLEFFPRSNVLMFMLAFLLINYLHNLYVLLEKPFVSQIDNFQEIMNGIFYLCFGVMVLFASQRGKWDNLIEHGLLYLFVCNIALNLIISGVSLIKSITKRLGFCRDFTLNCSIPKPQMKNSPRLPRKRTLVIMIEPISAPLSPRITDFSKKPPYLSSGALQSRICLAENIV</sequence>
<evidence type="ECO:0000256" key="2">
    <source>
        <dbReference type="ARBA" id="ARBA00022737"/>
    </source>
</evidence>
<evidence type="ECO:0000313" key="7">
    <source>
        <dbReference type="Proteomes" id="UP001295684"/>
    </source>
</evidence>
<dbReference type="InterPro" id="IPR011936">
    <property type="entry name" value="Myxo_disulph_rpt"/>
</dbReference>
<name>A0AAD1UN34_EUPCR</name>
<organism evidence="6 7">
    <name type="scientific">Euplotes crassus</name>
    <dbReference type="NCBI Taxonomy" id="5936"/>
    <lineage>
        <taxon>Eukaryota</taxon>
        <taxon>Sar</taxon>
        <taxon>Alveolata</taxon>
        <taxon>Ciliophora</taxon>
        <taxon>Intramacronucleata</taxon>
        <taxon>Spirotrichea</taxon>
        <taxon>Hypotrichia</taxon>
        <taxon>Euplotida</taxon>
        <taxon>Euplotidae</taxon>
        <taxon>Moneuplotes</taxon>
    </lineage>
</organism>
<keyword evidence="7" id="KW-1185">Reference proteome</keyword>
<keyword evidence="1" id="KW-0732">Signal</keyword>
<proteinExistence type="predicted"/>
<comment type="caution">
    <text evidence="6">The sequence shown here is derived from an EMBL/GenBank/DDBJ whole genome shotgun (WGS) entry which is preliminary data.</text>
</comment>
<dbReference type="Proteomes" id="UP001295684">
    <property type="component" value="Unassembled WGS sequence"/>
</dbReference>
<keyword evidence="3" id="KW-1015">Disulfide bond</keyword>
<feature type="transmembrane region" description="Helical" evidence="5">
    <location>
        <begin position="270"/>
        <end position="288"/>
    </location>
</feature>
<feature type="transmembrane region" description="Helical" evidence="5">
    <location>
        <begin position="592"/>
        <end position="613"/>
    </location>
</feature>
<feature type="compositionally biased region" description="Basic and acidic residues" evidence="4">
    <location>
        <begin position="18"/>
        <end position="38"/>
    </location>
</feature>
<feature type="compositionally biased region" description="Polar residues" evidence="4">
    <location>
        <begin position="158"/>
        <end position="176"/>
    </location>
</feature>
<gene>
    <name evidence="6" type="ORF">ECRASSUSDP1_LOCUS13204</name>
</gene>
<feature type="region of interest" description="Disordered" evidence="4">
    <location>
        <begin position="158"/>
        <end position="180"/>
    </location>
</feature>
<feature type="transmembrane region" description="Helical" evidence="5">
    <location>
        <begin position="561"/>
        <end position="580"/>
    </location>
</feature>
<dbReference type="AlphaFoldDB" id="A0AAD1UN34"/>
<keyword evidence="5" id="KW-0472">Membrane</keyword>
<evidence type="ECO:0000313" key="6">
    <source>
        <dbReference type="EMBL" id="CAI2371879.1"/>
    </source>
</evidence>
<evidence type="ECO:0000256" key="5">
    <source>
        <dbReference type="SAM" id="Phobius"/>
    </source>
</evidence>
<dbReference type="EMBL" id="CAMPGE010013135">
    <property type="protein sequence ID" value="CAI2371879.1"/>
    <property type="molecule type" value="Genomic_DNA"/>
</dbReference>
<feature type="transmembrane region" description="Helical" evidence="5">
    <location>
        <begin position="530"/>
        <end position="549"/>
    </location>
</feature>